<dbReference type="Pfam" id="PF03125">
    <property type="entry name" value="Sre"/>
    <property type="match status" value="1"/>
</dbReference>
<proteinExistence type="inferred from homology"/>
<evidence type="ECO:0000313" key="2">
    <source>
        <dbReference type="EMBL" id="GMR49877.1"/>
    </source>
</evidence>
<dbReference type="EMBL" id="BTRK01000004">
    <property type="protein sequence ID" value="GMR49877.1"/>
    <property type="molecule type" value="Genomic_DNA"/>
</dbReference>
<name>A0AAN5CSN6_9BILA</name>
<protein>
    <recommendedName>
        <fullName evidence="4">G protein-coupled receptor</fullName>
    </recommendedName>
</protein>
<dbReference type="PANTHER" id="PTHR23128">
    <property type="entry name" value="SERPENTINE RECEPTOR, CLASS E (EPSILON)-RELATED"/>
    <property type="match status" value="1"/>
</dbReference>
<comment type="similarity">
    <text evidence="1">Belongs to the nematode receptor-like protein sre family.</text>
</comment>
<evidence type="ECO:0008006" key="4">
    <source>
        <dbReference type="Google" id="ProtNLM"/>
    </source>
</evidence>
<evidence type="ECO:0000256" key="1">
    <source>
        <dbReference type="ARBA" id="ARBA00006803"/>
    </source>
</evidence>
<dbReference type="AlphaFoldDB" id="A0AAN5CSN6"/>
<dbReference type="GO" id="GO:0016020">
    <property type="term" value="C:membrane"/>
    <property type="evidence" value="ECO:0007669"/>
    <property type="project" value="InterPro"/>
</dbReference>
<gene>
    <name evidence="2" type="ORF">PMAYCL1PPCAC_20072</name>
</gene>
<accession>A0AAN5CSN6</accession>
<dbReference type="InterPro" id="IPR004151">
    <property type="entry name" value="7TM_GPCR_serpentine_rcpt_Sre"/>
</dbReference>
<dbReference type="PANTHER" id="PTHR23128:SF132">
    <property type="entry name" value="SERPENTINE RECEPTOR, CLASS E (EPSILON)-RELATED"/>
    <property type="match status" value="1"/>
</dbReference>
<sequence length="165" mass="19264">PVHLNLVFITNYSIFMLAISCLGRLGQILYETGLLGERGSFDVFILKIKIDSVISGTISRYTMTIYCERCLALRFVRDYERNQRLYISAIYIVQDLVIRLQLIKRLLRENEIRLENLNIRDIRRPLNSPGTHSTLSCSKFFGDSSKDMYTLSLRLQLDENIWCCK</sequence>
<dbReference type="Proteomes" id="UP001328107">
    <property type="component" value="Unassembled WGS sequence"/>
</dbReference>
<keyword evidence="3" id="KW-1185">Reference proteome</keyword>
<feature type="non-terminal residue" evidence="2">
    <location>
        <position position="1"/>
    </location>
</feature>
<evidence type="ECO:0000313" key="3">
    <source>
        <dbReference type="Proteomes" id="UP001328107"/>
    </source>
</evidence>
<feature type="non-terminal residue" evidence="2">
    <location>
        <position position="165"/>
    </location>
</feature>
<organism evidence="2 3">
    <name type="scientific">Pristionchus mayeri</name>
    <dbReference type="NCBI Taxonomy" id="1317129"/>
    <lineage>
        <taxon>Eukaryota</taxon>
        <taxon>Metazoa</taxon>
        <taxon>Ecdysozoa</taxon>
        <taxon>Nematoda</taxon>
        <taxon>Chromadorea</taxon>
        <taxon>Rhabditida</taxon>
        <taxon>Rhabditina</taxon>
        <taxon>Diplogasteromorpha</taxon>
        <taxon>Diplogasteroidea</taxon>
        <taxon>Neodiplogasteridae</taxon>
        <taxon>Pristionchus</taxon>
    </lineage>
</organism>
<reference evidence="3" key="1">
    <citation type="submission" date="2022-10" db="EMBL/GenBank/DDBJ databases">
        <title>Genome assembly of Pristionchus species.</title>
        <authorList>
            <person name="Yoshida K."/>
            <person name="Sommer R.J."/>
        </authorList>
    </citation>
    <scope>NUCLEOTIDE SEQUENCE [LARGE SCALE GENOMIC DNA]</scope>
    <source>
        <strain evidence="3">RS5460</strain>
    </source>
</reference>
<comment type="caution">
    <text evidence="2">The sequence shown here is derived from an EMBL/GenBank/DDBJ whole genome shotgun (WGS) entry which is preliminary data.</text>
</comment>
<dbReference type="GO" id="GO:0007606">
    <property type="term" value="P:sensory perception of chemical stimulus"/>
    <property type="evidence" value="ECO:0007669"/>
    <property type="project" value="InterPro"/>
</dbReference>